<gene>
    <name evidence="1" type="ORF">IFJ97_05210</name>
</gene>
<comment type="caution">
    <text evidence="1">The sequence shown here is derived from an EMBL/GenBank/DDBJ whole genome shotgun (WGS) entry which is preliminary data.</text>
</comment>
<dbReference type="EMBL" id="JACXWA010000085">
    <property type="protein sequence ID" value="MBD3870741.1"/>
    <property type="molecule type" value="Genomic_DNA"/>
</dbReference>
<sequence length="1178" mass="129317">MINLWRRAVLIVVCVVPSLAVNAGWWEVWQAGMEFDLNSAREHALATIAADPNSADAVAAASWWLANIEDLPEPEEVLTAVDNGRDPELGFILERVAARLGARPPAGALTTAELAGTFGVFSALDLDRNVVPPDSELPPLGTTWSDPAVPFHLLMRTADAWHGPPRAMMADGVFLVSWTLDAAAEMNGWMVVEARGGYNLELDGRPVDRRRNCGQVDPGAAWYRLRLAQGLHRLRLEVASPDGPEVRLSLLDDQGRPIKGVTRIDQADGGWANSEITAALPPASAELSQRLEAENASAPEFLLAAQLARVRSDPAGEYRWIERSRGVDTEDPWAALALARHFITTDGGVPGAERARYIGQLLRAASTIPGSRLFERSVAMREGRGEDAEKILDQLVADHPDDSRVLRIWVRESVRRGWVREAEEGLAQLEADLPGSLAVTDLRLEVLASLERWRERDSLLRALAVATPVETRWIGQMASSCLVGEAAAATASLAPEVMDPDLDVQLVTLLLENGDIGTAGAELKLARERWGDLRVFDELGLLLAGDNHEALLATLAGALDRDPSNLQLLTLSWRNGTEPFFAPFAVESSDFIGKYRDLGEDVDAVLLLDQAVERIFVDGSSLYYYHGLTRANTPVGARRASVLQPLPDAHILNIRILKPDGGVVVPSDIQPGQGGITLSDVDPGDIVEEEYVAWVGPTGASRDGHLPPYIYRFADPDRAFGLSEYILLVPPEVDIQVDGNFEGLERSEKEWQDLRMLYWRAENVPPMPTEPFAPPAQDLMPWLNYGFGVSWQDVGDAVRDRVLPALRSSPELREWTREVLVGETPEEQLDSLVEALVETVERGNGEISVADTAGESFGRRRGNRLGIVAAVLVEAGWDVDLILTRPWTDRDQRLQVPTLDAFPVALLRVALDGDEIWFDSREERRGVGSIHALFQGSDGLVLPLSDSRLPVVRIETLPTFPNPDLVDELAVRATVAADGGVNIAFTMPLRGGQATRLLERLESVPEDQVGMVYRQMALSMFPGADTVDGEVEKTEDGATIRLEITVPGGCDAEDGELVCRSLILANPVVPTLARLPERTYPLMLRVPIERRIQLDLVPPPGWEPKKRKPRQMDAEWGSVSETLEMVGASLQSVLHISLPAQTVPPTDYRVFARFCQAIDELTTRPPRLERIESRPPTQ</sequence>
<dbReference type="Gene3D" id="2.60.120.1130">
    <property type="match status" value="1"/>
</dbReference>
<accession>A0A8J7C5C6</accession>
<protein>
    <recommendedName>
        <fullName evidence="3">DUF3857 domain-containing protein</fullName>
    </recommendedName>
</protein>
<proteinExistence type="predicted"/>
<organism evidence="1 2">
    <name type="scientific">Candidatus Sulfomarinibacter kjeldsenii</name>
    <dbReference type="NCBI Taxonomy" id="2885994"/>
    <lineage>
        <taxon>Bacteria</taxon>
        <taxon>Pseudomonadati</taxon>
        <taxon>Acidobacteriota</taxon>
        <taxon>Thermoanaerobaculia</taxon>
        <taxon>Thermoanaerobaculales</taxon>
        <taxon>Candidatus Sulfomarinibacteraceae</taxon>
        <taxon>Candidatus Sulfomarinibacter</taxon>
    </lineage>
</organism>
<evidence type="ECO:0008006" key="3">
    <source>
        <dbReference type="Google" id="ProtNLM"/>
    </source>
</evidence>
<reference evidence="1 2" key="1">
    <citation type="submission" date="2020-08" db="EMBL/GenBank/DDBJ databases">
        <title>Acidobacteriota in marine sediments use diverse sulfur dissimilation pathways.</title>
        <authorList>
            <person name="Wasmund K."/>
        </authorList>
    </citation>
    <scope>NUCLEOTIDE SEQUENCE [LARGE SCALE GENOMIC DNA]</scope>
    <source>
        <strain evidence="1">MAG AM3-A</strain>
    </source>
</reference>
<dbReference type="Gene3D" id="2.60.40.3140">
    <property type="match status" value="1"/>
</dbReference>
<name>A0A8J7C5C6_9BACT</name>
<evidence type="ECO:0000313" key="1">
    <source>
        <dbReference type="EMBL" id="MBD3870741.1"/>
    </source>
</evidence>
<dbReference type="Proteomes" id="UP000598633">
    <property type="component" value="Unassembled WGS sequence"/>
</dbReference>
<dbReference type="AlphaFoldDB" id="A0A8J7C5C6"/>
<evidence type="ECO:0000313" key="2">
    <source>
        <dbReference type="Proteomes" id="UP000598633"/>
    </source>
</evidence>